<sequence length="67" mass="7805">MLNAVIFSFKSLLDAPLEAVVPFTTPENILRKSIAIKATPFHFMKTTKSYNTGRFKTFFYPNFTYYQ</sequence>
<evidence type="ECO:0000313" key="2">
    <source>
        <dbReference type="Proteomes" id="UP000001488"/>
    </source>
</evidence>
<accession>C5A3J1</accession>
<gene>
    <name evidence="1" type="ordered locus">TGAM_0301</name>
</gene>
<reference evidence="1 2" key="1">
    <citation type="journal article" date="2007" name="Genome Biol.">
        <title>Genome analysis and genome-wide proteomics of Thermococcus gammatolerans, the most radioresistant organism known amongst the Archaea.</title>
        <authorList>
            <person name="Zivanovic Y."/>
            <person name="Armengaud J."/>
            <person name="Lagorce A."/>
            <person name="Leplat C."/>
            <person name="Guerin P."/>
            <person name="Dutertre M."/>
            <person name="Anthouard V."/>
            <person name="Forterre P."/>
            <person name="Wincker P."/>
            <person name="Confalonieri F."/>
        </authorList>
    </citation>
    <scope>NUCLEOTIDE SEQUENCE [LARGE SCALE GENOMIC DNA]</scope>
    <source>
        <strain evidence="2">DSM 15229 / JCM 11827 / EJ3</strain>
    </source>
</reference>
<protein>
    <submittedName>
        <fullName evidence="1">Uncharacterized protein</fullName>
    </submittedName>
</protein>
<dbReference type="KEGG" id="tga:TGAM_0301"/>
<name>C5A3J1_THEGJ</name>
<dbReference type="STRING" id="593117.TGAM_0301"/>
<dbReference type="EMBL" id="CP001398">
    <property type="protein sequence ID" value="ACS32803.1"/>
    <property type="molecule type" value="Genomic_DNA"/>
</dbReference>
<dbReference type="Proteomes" id="UP000001488">
    <property type="component" value="Chromosome"/>
</dbReference>
<evidence type="ECO:0000313" key="1">
    <source>
        <dbReference type="EMBL" id="ACS32803.1"/>
    </source>
</evidence>
<organism evidence="1 2">
    <name type="scientific">Thermococcus gammatolerans (strain DSM 15229 / JCM 11827 / EJ3)</name>
    <dbReference type="NCBI Taxonomy" id="593117"/>
    <lineage>
        <taxon>Archaea</taxon>
        <taxon>Methanobacteriati</taxon>
        <taxon>Methanobacteriota</taxon>
        <taxon>Thermococci</taxon>
        <taxon>Thermococcales</taxon>
        <taxon>Thermococcaceae</taxon>
        <taxon>Thermococcus</taxon>
    </lineage>
</organism>
<keyword evidence="2" id="KW-1185">Reference proteome</keyword>
<dbReference type="AlphaFoldDB" id="C5A3J1"/>
<proteinExistence type="predicted"/>
<dbReference type="HOGENOM" id="CLU_2802465_0_0_2"/>
<dbReference type="PaxDb" id="593117-TGAM_0301"/>